<dbReference type="InterPro" id="IPR051541">
    <property type="entry name" value="PTS_SugarTrans_NitroReg"/>
</dbReference>
<keyword evidence="3" id="KW-1185">Reference proteome</keyword>
<dbReference type="CDD" id="cd00211">
    <property type="entry name" value="PTS_IIA_fru"/>
    <property type="match status" value="1"/>
</dbReference>
<comment type="caution">
    <text evidence="2">The sequence shown here is derived from an EMBL/GenBank/DDBJ whole genome shotgun (WGS) entry which is preliminary data.</text>
</comment>
<evidence type="ECO:0000259" key="1">
    <source>
        <dbReference type="PROSITE" id="PS51094"/>
    </source>
</evidence>
<dbReference type="Pfam" id="PF00359">
    <property type="entry name" value="PTS_EIIA_2"/>
    <property type="match status" value="1"/>
</dbReference>
<dbReference type="SUPFAM" id="SSF55804">
    <property type="entry name" value="Phoshotransferase/anion transport protein"/>
    <property type="match status" value="1"/>
</dbReference>
<dbReference type="PROSITE" id="PS51094">
    <property type="entry name" value="PTS_EIIA_TYPE_2"/>
    <property type="match status" value="1"/>
</dbReference>
<organism evidence="2 3">
    <name type="scientific">Vagococcus allomyrinae</name>
    <dbReference type="NCBI Taxonomy" id="2794353"/>
    <lineage>
        <taxon>Bacteria</taxon>
        <taxon>Bacillati</taxon>
        <taxon>Bacillota</taxon>
        <taxon>Bacilli</taxon>
        <taxon>Lactobacillales</taxon>
        <taxon>Enterococcaceae</taxon>
        <taxon>Vagococcus</taxon>
    </lineage>
</organism>
<gene>
    <name evidence="2" type="ORF">I6N95_07700</name>
</gene>
<dbReference type="AlphaFoldDB" id="A0A940SVA4"/>
<dbReference type="Proteomes" id="UP000674938">
    <property type="component" value="Unassembled WGS sequence"/>
</dbReference>
<evidence type="ECO:0000313" key="3">
    <source>
        <dbReference type="Proteomes" id="UP000674938"/>
    </source>
</evidence>
<dbReference type="PANTHER" id="PTHR47738">
    <property type="entry name" value="PTS SYSTEM FRUCTOSE-LIKE EIIA COMPONENT-RELATED"/>
    <property type="match status" value="1"/>
</dbReference>
<accession>A0A940SVA4</accession>
<keyword evidence="2" id="KW-0813">Transport</keyword>
<name>A0A940SVA4_9ENTE</name>
<dbReference type="InterPro" id="IPR016152">
    <property type="entry name" value="PTrfase/Anion_transptr"/>
</dbReference>
<keyword evidence="2" id="KW-0762">Sugar transport</keyword>
<dbReference type="Gene3D" id="3.40.930.10">
    <property type="entry name" value="Mannitol-specific EII, Chain A"/>
    <property type="match status" value="1"/>
</dbReference>
<dbReference type="PANTHER" id="PTHR47738:SF3">
    <property type="entry name" value="PHOSPHOTRANSFERASE SYSTEM MANNITOL_FRUCTOSE-SPECIFIC IIA DOMAIN CONTAINING PROTEIN"/>
    <property type="match status" value="1"/>
</dbReference>
<dbReference type="InterPro" id="IPR002178">
    <property type="entry name" value="PTS_EIIA_type-2_dom"/>
</dbReference>
<sequence>MKKLLYDTKEKFMFCRFQAEKRTELLEKMSDVLIAERYVKDSYKEAVILREKEFPTGLPTKGISVAIPHTESQHVIHEGFLVGIVETPVIFEVMASPGEEVPVEIIFMLAIKEPENQLVMLQKLIGLCQNERALAMIKEGKEVESINQLLREII</sequence>
<dbReference type="RefSeq" id="WP_209526378.1">
    <property type="nucleotide sequence ID" value="NZ_JAEEGA010000004.1"/>
</dbReference>
<reference evidence="2" key="1">
    <citation type="submission" date="2020-12" db="EMBL/GenBank/DDBJ databases">
        <title>Vagococcus allomyrinae sp. nov. and Enterococcus lavae sp. nov., isolated from the larvae of Allomyrina dichotoma.</title>
        <authorList>
            <person name="Lee S.D."/>
        </authorList>
    </citation>
    <scope>NUCLEOTIDE SEQUENCE</scope>
    <source>
        <strain evidence="2">BWB3-3</strain>
    </source>
</reference>
<feature type="domain" description="PTS EIIA type-2" evidence="1">
    <location>
        <begin position="6"/>
        <end position="153"/>
    </location>
</feature>
<dbReference type="EMBL" id="JAEEGA010000004">
    <property type="protein sequence ID" value="MBP1040886.1"/>
    <property type="molecule type" value="Genomic_DNA"/>
</dbReference>
<proteinExistence type="predicted"/>
<protein>
    <submittedName>
        <fullName evidence="2">PTS sugar transporter subunit IIA</fullName>
    </submittedName>
</protein>
<evidence type="ECO:0000313" key="2">
    <source>
        <dbReference type="EMBL" id="MBP1040886.1"/>
    </source>
</evidence>